<comment type="similarity">
    <text evidence="1">Belongs to the plant acyltransferase family.</text>
</comment>
<evidence type="ECO:0008006" key="5">
    <source>
        <dbReference type="Google" id="ProtNLM"/>
    </source>
</evidence>
<keyword evidence="2" id="KW-0808">Transferase</keyword>
<keyword evidence="4" id="KW-1185">Reference proteome</keyword>
<dbReference type="Proteomes" id="UP000827721">
    <property type="component" value="Unassembled WGS sequence"/>
</dbReference>
<comment type="caution">
    <text evidence="3">The sequence shown here is derived from an EMBL/GenBank/DDBJ whole genome shotgun (WGS) entry which is preliminary data.</text>
</comment>
<proteinExistence type="inferred from homology"/>
<evidence type="ECO:0000313" key="3">
    <source>
        <dbReference type="EMBL" id="KAH7560714.1"/>
    </source>
</evidence>
<evidence type="ECO:0000313" key="4">
    <source>
        <dbReference type="Proteomes" id="UP000827721"/>
    </source>
</evidence>
<name>A0ABQ8HI51_9ROSI</name>
<evidence type="ECO:0000256" key="2">
    <source>
        <dbReference type="ARBA" id="ARBA00022679"/>
    </source>
</evidence>
<gene>
    <name evidence="3" type="ORF">JRO89_XS10G0080600</name>
</gene>
<protein>
    <recommendedName>
        <fullName evidence="5">Benzyl alcohol O-benzoyltransferase</fullName>
    </recommendedName>
</protein>
<accession>A0ABQ8HI51</accession>
<dbReference type="InterPro" id="IPR023213">
    <property type="entry name" value="CAT-like_dom_sf"/>
</dbReference>
<dbReference type="PANTHER" id="PTHR31147">
    <property type="entry name" value="ACYL TRANSFERASE 4"/>
    <property type="match status" value="1"/>
</dbReference>
<dbReference type="Pfam" id="PF02458">
    <property type="entry name" value="Transferase"/>
    <property type="match status" value="1"/>
</dbReference>
<evidence type="ECO:0000256" key="1">
    <source>
        <dbReference type="ARBA" id="ARBA00009861"/>
    </source>
</evidence>
<dbReference type="Gene3D" id="3.30.559.10">
    <property type="entry name" value="Chloramphenicol acetyltransferase-like domain"/>
    <property type="match status" value="2"/>
</dbReference>
<organism evidence="3 4">
    <name type="scientific">Xanthoceras sorbifolium</name>
    <dbReference type="NCBI Taxonomy" id="99658"/>
    <lineage>
        <taxon>Eukaryota</taxon>
        <taxon>Viridiplantae</taxon>
        <taxon>Streptophyta</taxon>
        <taxon>Embryophyta</taxon>
        <taxon>Tracheophyta</taxon>
        <taxon>Spermatophyta</taxon>
        <taxon>Magnoliopsida</taxon>
        <taxon>eudicotyledons</taxon>
        <taxon>Gunneridae</taxon>
        <taxon>Pentapetalae</taxon>
        <taxon>rosids</taxon>
        <taxon>malvids</taxon>
        <taxon>Sapindales</taxon>
        <taxon>Sapindaceae</taxon>
        <taxon>Xanthoceroideae</taxon>
        <taxon>Xanthoceras</taxon>
    </lineage>
</organism>
<dbReference type="InterPro" id="IPR050898">
    <property type="entry name" value="Plant_acyltransferase"/>
</dbReference>
<dbReference type="EMBL" id="JAFEMO010000010">
    <property type="protein sequence ID" value="KAH7560714.1"/>
    <property type="molecule type" value="Genomic_DNA"/>
</dbReference>
<sequence length="462" mass="51672">MASKLGQVFSVKRQSPELIVPARPTPREVKQLSDIDDQESLRFQAPVIFFYKNDPSPTMKGRDPVKVIREAIGRALVFYYPLAGRLREGLNRKLTVDCTGEGVLFIEADANSTLEMLGDAIEPPCPYLDDLLYNVPGSDAIHGCPLMLIQVTRLICGGFIFALRVNHTMCDAPGFFQFLKTIKEMICGADQPSLMSVWQRKILNARAPPQVSRFHHEYNTTDIENLNDDVVPTVPMDHKSFYFGPREISALRNHLPLHLINNCSLFDLLTACLWRCRTAALELDSQENVRVSCMINVRGKHYNMQLPPGYYGNAFAFPAACSKAGLLTKNPLGYAVELVKQAKAQMSEEYIRSVADLMVITGRRLRYVTKGNFIVSDTTRSGIAELDLGWGKPLYGGPAGVVSLISSYMKYQKSEGENGIVVPICLPLSAMKRFEEEIKKMIQGPITKNLHIKKPNEPLCKL</sequence>
<dbReference type="PANTHER" id="PTHR31147:SF66">
    <property type="entry name" value="OS05G0315700 PROTEIN"/>
    <property type="match status" value="1"/>
</dbReference>
<reference evidence="3 4" key="1">
    <citation type="submission" date="2021-02" db="EMBL/GenBank/DDBJ databases">
        <title>Plant Genome Project.</title>
        <authorList>
            <person name="Zhang R.-G."/>
        </authorList>
    </citation>
    <scope>NUCLEOTIDE SEQUENCE [LARGE SCALE GENOMIC DNA]</scope>
    <source>
        <tissue evidence="3">Leaves</tissue>
    </source>
</reference>